<dbReference type="GO" id="GO:0005524">
    <property type="term" value="F:ATP binding"/>
    <property type="evidence" value="ECO:0007669"/>
    <property type="project" value="UniProtKB-KW"/>
</dbReference>
<dbReference type="SUPFAM" id="SSF55874">
    <property type="entry name" value="ATPase domain of HSP90 chaperone/DNA topoisomerase II/histidine kinase"/>
    <property type="match status" value="2"/>
</dbReference>
<sequence>MTEVQFRISSFLKDLIGRELITDEFVAVFELVKNSFDANAKTVKVIFEHQYDPENAKIIIWDDGYGMNLNDLNNKWLFVAHSDKRDGSEDKDYRDKIQHRRIFAGAKGVGRFSCDRLGSYLNLITLKKEPNAKIETLSIDWTSFEEDSNKEFIDIKVAHQTTQSVPYTNFTHGTILEISGLRDVWDRSRIQNLKISLEKLINPIQENEADDFSIEIIASNEILRDQKETDKRKIVNGVIRNVVFESLGLKTTQIKVAVIENGGVIQSTLIDRGVEIYSLKERNLYHKLYDITISLFVLNRAGKMNFKKIMGVNSVEYGSVFIYKNGFRIYPFGEEGDDTLQIDRRKQQGFYRFLGTRDLIGRIEINGEKSNLKETTSRDGGLIKNESWEQLYNFFYDKALKRLEAYTVGIIKWGDEKFDKETGEIIQPELRPEDVKDKIFDIITSLTRAKDVLDISYNKDFLQIYEAKQEKSAVQLVKNLTRIAEETNNPAFVKQAKAVARQVSQLKQAKEEAERENEEIKQEVDTISQKIKLVTSENLFLRSDVTKDVQQLENLQHHITHTSNLISEIALQAIDAIKNNKLELAIKKIDKLLIKNEEIATLSNFVSKAKFDTKVKKINGDIVSFINEYLVNVFSTINTKIKIKLNDCDKHYTMKFIPLEIIIIIENLIRNSIAAHADNVKISWDIKEKPTLIYRDNGDGISDDILEHLFEYRFSTTGGGGLGMCHIKDILQNMNGMIDINNKLAKGVEFKISF</sequence>
<comment type="caution">
    <text evidence="3">The sequence shown here is derived from an EMBL/GenBank/DDBJ whole genome shotgun (WGS) entry which is preliminary data.</text>
</comment>
<dbReference type="SMART" id="SM00387">
    <property type="entry name" value="HATPase_c"/>
    <property type="match status" value="1"/>
</dbReference>
<reference evidence="3" key="1">
    <citation type="submission" date="2022-10" db="EMBL/GenBank/DDBJ databases">
        <title>Human gut microbiome strain richness.</title>
        <authorList>
            <person name="Chen-Liaw A."/>
        </authorList>
    </citation>
    <scope>NUCLEOTIDE SEQUENCE</scope>
    <source>
        <strain evidence="3">A1_m1001262Bd0_191120</strain>
    </source>
</reference>
<dbReference type="Pfam" id="PF02518">
    <property type="entry name" value="HATPase_c"/>
    <property type="match status" value="1"/>
</dbReference>
<keyword evidence="3" id="KW-0067">ATP-binding</keyword>
<dbReference type="PANTHER" id="PTHR43065">
    <property type="entry name" value="SENSOR HISTIDINE KINASE"/>
    <property type="match status" value="1"/>
</dbReference>
<feature type="coiled-coil region" evidence="1">
    <location>
        <begin position="496"/>
        <end position="537"/>
    </location>
</feature>
<protein>
    <submittedName>
        <fullName evidence="3">ATP-binding protein</fullName>
    </submittedName>
</protein>
<name>A0AAW6G7F6_BACUN</name>
<dbReference type="InterPro" id="IPR005467">
    <property type="entry name" value="His_kinase_dom"/>
</dbReference>
<evidence type="ECO:0000313" key="3">
    <source>
        <dbReference type="EMBL" id="MDC1754503.1"/>
    </source>
</evidence>
<dbReference type="RefSeq" id="WP_272197272.1">
    <property type="nucleotide sequence ID" value="NZ_JAQNQY010000030.1"/>
</dbReference>
<keyword evidence="3" id="KW-0547">Nucleotide-binding</keyword>
<keyword evidence="1" id="KW-0175">Coiled coil</keyword>
<evidence type="ECO:0000256" key="1">
    <source>
        <dbReference type="SAM" id="Coils"/>
    </source>
</evidence>
<dbReference type="EMBL" id="JAQNQY010000030">
    <property type="protein sequence ID" value="MDC1754503.1"/>
    <property type="molecule type" value="Genomic_DNA"/>
</dbReference>
<evidence type="ECO:0000313" key="4">
    <source>
        <dbReference type="Proteomes" id="UP001218502"/>
    </source>
</evidence>
<dbReference type="InterPro" id="IPR003594">
    <property type="entry name" value="HATPase_dom"/>
</dbReference>
<evidence type="ECO:0000259" key="2">
    <source>
        <dbReference type="PROSITE" id="PS50109"/>
    </source>
</evidence>
<dbReference type="Gene3D" id="3.30.565.10">
    <property type="entry name" value="Histidine kinase-like ATPase, C-terminal domain"/>
    <property type="match status" value="2"/>
</dbReference>
<proteinExistence type="predicted"/>
<dbReference type="Pfam" id="PF13589">
    <property type="entry name" value="HATPase_c_3"/>
    <property type="match status" value="1"/>
</dbReference>
<gene>
    <name evidence="3" type="ORF">POY80_18875</name>
</gene>
<dbReference type="InterPro" id="IPR036890">
    <property type="entry name" value="HATPase_C_sf"/>
</dbReference>
<dbReference type="AlphaFoldDB" id="A0AAW6G7F6"/>
<dbReference type="Proteomes" id="UP001218502">
    <property type="component" value="Unassembled WGS sequence"/>
</dbReference>
<dbReference type="PROSITE" id="PS50109">
    <property type="entry name" value="HIS_KIN"/>
    <property type="match status" value="1"/>
</dbReference>
<accession>A0AAW6G7F6</accession>
<organism evidence="3 4">
    <name type="scientific">Bacteroides uniformis</name>
    <dbReference type="NCBI Taxonomy" id="820"/>
    <lineage>
        <taxon>Bacteria</taxon>
        <taxon>Pseudomonadati</taxon>
        <taxon>Bacteroidota</taxon>
        <taxon>Bacteroidia</taxon>
        <taxon>Bacteroidales</taxon>
        <taxon>Bacteroidaceae</taxon>
        <taxon>Bacteroides</taxon>
    </lineage>
</organism>
<feature type="domain" description="Histidine kinase" evidence="2">
    <location>
        <begin position="664"/>
        <end position="754"/>
    </location>
</feature>